<feature type="domain" description="Fatty acyl-CoA reductase C-terminal" evidence="1">
    <location>
        <begin position="46"/>
        <end position="98"/>
    </location>
</feature>
<dbReference type="InterPro" id="IPR026055">
    <property type="entry name" value="FAR"/>
</dbReference>
<dbReference type="PaxDb" id="4113-PGSC0003DMT400091988"/>
<reference evidence="2" key="2">
    <citation type="submission" date="2015-06" db="UniProtKB">
        <authorList>
            <consortium name="EnsemblPlants"/>
        </authorList>
    </citation>
    <scope>IDENTIFICATION</scope>
    <source>
        <strain evidence="2">DM1-3 516 R44</strain>
    </source>
</reference>
<evidence type="ECO:0000313" key="3">
    <source>
        <dbReference type="Proteomes" id="UP000011115"/>
    </source>
</evidence>
<keyword evidence="3" id="KW-1185">Reference proteome</keyword>
<dbReference type="PANTHER" id="PTHR11011">
    <property type="entry name" value="MALE STERILITY PROTEIN 2-RELATED"/>
    <property type="match status" value="1"/>
</dbReference>
<evidence type="ECO:0000259" key="1">
    <source>
        <dbReference type="Pfam" id="PF03015"/>
    </source>
</evidence>
<dbReference type="Gene3D" id="3.40.50.720">
    <property type="entry name" value="NAD(P)-binding Rossmann-like Domain"/>
    <property type="match status" value="1"/>
</dbReference>
<dbReference type="GO" id="GO:0102965">
    <property type="term" value="F:alcohol-forming long-chain fatty acyl-CoA reductase activity"/>
    <property type="evidence" value="ECO:0007669"/>
    <property type="project" value="UniProtKB-EC"/>
</dbReference>
<dbReference type="EnsemblPlants" id="PGSC0003DMT400091988">
    <property type="protein sequence ID" value="PGSC0003DMT400091988"/>
    <property type="gene ID" value="PGSC0003DMG400041559"/>
</dbReference>
<dbReference type="Gramene" id="PGSC0003DMT400091988">
    <property type="protein sequence ID" value="PGSC0003DMT400091988"/>
    <property type="gene ID" value="PGSC0003DMG400041559"/>
</dbReference>
<dbReference type="HOGENOM" id="CLU_2254987_0_0_1"/>
<name>M1DNU8_SOLTU</name>
<proteinExistence type="predicted"/>
<organism evidence="2 3">
    <name type="scientific">Solanum tuberosum</name>
    <name type="common">Potato</name>
    <dbReference type="NCBI Taxonomy" id="4113"/>
    <lineage>
        <taxon>Eukaryota</taxon>
        <taxon>Viridiplantae</taxon>
        <taxon>Streptophyta</taxon>
        <taxon>Embryophyta</taxon>
        <taxon>Tracheophyta</taxon>
        <taxon>Spermatophyta</taxon>
        <taxon>Magnoliopsida</taxon>
        <taxon>eudicotyledons</taxon>
        <taxon>Gunneridae</taxon>
        <taxon>Pentapetalae</taxon>
        <taxon>asterids</taxon>
        <taxon>lamiids</taxon>
        <taxon>Solanales</taxon>
        <taxon>Solanaceae</taxon>
        <taxon>Solanoideae</taxon>
        <taxon>Solaneae</taxon>
        <taxon>Solanum</taxon>
    </lineage>
</organism>
<dbReference type="Proteomes" id="UP000011115">
    <property type="component" value="Unassembled WGS sequence"/>
</dbReference>
<reference evidence="3" key="1">
    <citation type="journal article" date="2011" name="Nature">
        <title>Genome sequence and analysis of the tuber crop potato.</title>
        <authorList>
            <consortium name="The Potato Genome Sequencing Consortium"/>
        </authorList>
    </citation>
    <scope>NUCLEOTIDE SEQUENCE [LARGE SCALE GENOMIC DNA]</scope>
    <source>
        <strain evidence="3">cv. DM1-3 516 R44</strain>
    </source>
</reference>
<dbReference type="eggNOG" id="KOG1221">
    <property type="taxonomic scope" value="Eukaryota"/>
</dbReference>
<dbReference type="GO" id="GO:0006629">
    <property type="term" value="P:lipid metabolic process"/>
    <property type="evidence" value="ECO:0007669"/>
    <property type="project" value="UniProtKB-KW"/>
</dbReference>
<dbReference type="CDD" id="cd09071">
    <property type="entry name" value="FAR_C"/>
    <property type="match status" value="1"/>
</dbReference>
<dbReference type="STRING" id="4113.M1DNU8"/>
<dbReference type="GO" id="GO:0080019">
    <property type="term" value="F:alcohol-forming very long-chain fatty acyl-CoA reductase activity"/>
    <property type="evidence" value="ECO:0007669"/>
    <property type="project" value="InterPro"/>
</dbReference>
<protein>
    <submittedName>
        <fullName evidence="2">Fatty acyl-CoA reductase 2</fullName>
    </submittedName>
</protein>
<evidence type="ECO:0000313" key="2">
    <source>
        <dbReference type="EnsemblPlants" id="PGSC0003DMT400091988"/>
    </source>
</evidence>
<dbReference type="InParanoid" id="M1DNU8"/>
<dbReference type="Pfam" id="PF03015">
    <property type="entry name" value="Sterile"/>
    <property type="match status" value="1"/>
</dbReference>
<dbReference type="PANTHER" id="PTHR11011:SF113">
    <property type="entry name" value="FATTY ACYL-COA REDUCTASE"/>
    <property type="match status" value="1"/>
</dbReference>
<dbReference type="InterPro" id="IPR033640">
    <property type="entry name" value="FAR_C"/>
</dbReference>
<sequence length="104" mass="12118">MHGEYYKPFILNKLIPVVGNIYEPNLGMDIITAQQIDLIIDSAANTTFDERFDNGNIRKLMGDMSEEEKRSFEIDVTKINWRNYIEKIHIPGVQKYVLEGNRIN</sequence>
<accession>M1DNU8</accession>
<dbReference type="AlphaFoldDB" id="M1DNU8"/>